<name>A0A0D2NT99_HYPSF</name>
<dbReference type="AlphaFoldDB" id="A0A0D2NT99"/>
<dbReference type="Proteomes" id="UP000054270">
    <property type="component" value="Unassembled WGS sequence"/>
</dbReference>
<proteinExistence type="predicted"/>
<organism evidence="1 2">
    <name type="scientific">Hypholoma sublateritium (strain FD-334 SS-4)</name>
    <dbReference type="NCBI Taxonomy" id="945553"/>
    <lineage>
        <taxon>Eukaryota</taxon>
        <taxon>Fungi</taxon>
        <taxon>Dikarya</taxon>
        <taxon>Basidiomycota</taxon>
        <taxon>Agaricomycotina</taxon>
        <taxon>Agaricomycetes</taxon>
        <taxon>Agaricomycetidae</taxon>
        <taxon>Agaricales</taxon>
        <taxon>Agaricineae</taxon>
        <taxon>Strophariaceae</taxon>
        <taxon>Hypholoma</taxon>
    </lineage>
</organism>
<evidence type="ECO:0000313" key="1">
    <source>
        <dbReference type="EMBL" id="KJA22094.1"/>
    </source>
</evidence>
<accession>A0A0D2NT99</accession>
<evidence type="ECO:0000313" key="2">
    <source>
        <dbReference type="Proteomes" id="UP000054270"/>
    </source>
</evidence>
<reference evidence="2" key="1">
    <citation type="submission" date="2014-04" db="EMBL/GenBank/DDBJ databases">
        <title>Evolutionary Origins and Diversification of the Mycorrhizal Mutualists.</title>
        <authorList>
            <consortium name="DOE Joint Genome Institute"/>
            <consortium name="Mycorrhizal Genomics Consortium"/>
            <person name="Kohler A."/>
            <person name="Kuo A."/>
            <person name="Nagy L.G."/>
            <person name="Floudas D."/>
            <person name="Copeland A."/>
            <person name="Barry K.W."/>
            <person name="Cichocki N."/>
            <person name="Veneault-Fourrey C."/>
            <person name="LaButti K."/>
            <person name="Lindquist E.A."/>
            <person name="Lipzen A."/>
            <person name="Lundell T."/>
            <person name="Morin E."/>
            <person name="Murat C."/>
            <person name="Riley R."/>
            <person name="Ohm R."/>
            <person name="Sun H."/>
            <person name="Tunlid A."/>
            <person name="Henrissat B."/>
            <person name="Grigoriev I.V."/>
            <person name="Hibbett D.S."/>
            <person name="Martin F."/>
        </authorList>
    </citation>
    <scope>NUCLEOTIDE SEQUENCE [LARGE SCALE GENOMIC DNA]</scope>
    <source>
        <strain evidence="2">FD-334 SS-4</strain>
    </source>
</reference>
<protein>
    <submittedName>
        <fullName evidence="1">Uncharacterized protein</fullName>
    </submittedName>
</protein>
<gene>
    <name evidence="1" type="ORF">HYPSUDRAFT_663800</name>
</gene>
<sequence>MQARRPQRRRLEKPAWTARPHRYLRLTYVVPWACSLFPATRTTILRPNLQLQQPIHKLATQPPPAAQSISAGPAGRLRFTSSSMFPDVYLYIDDGPGPRRASSFHLLRSTQRPQPQAKLMVLCAASALSAALPRAGATEYNHITIVTASGRLRCSFAGCSFSQYPPFVPLRLSAPVPPSHPPTILPSDISERAPFTRQPIVSLSPDTHLARRSARRTMYSHTRVLASLLENHHPRRPHARPVPPLLTLPSIENTGLAPPFISMDRASRARARGRRATAHQQGRQCDSPLLACLPSHARAPSLTTWSLGSARTFTRRASRIPCAHADGRALIPYAS</sequence>
<dbReference type="EMBL" id="KN817552">
    <property type="protein sequence ID" value="KJA22094.1"/>
    <property type="molecule type" value="Genomic_DNA"/>
</dbReference>
<keyword evidence="2" id="KW-1185">Reference proteome</keyword>